<proteinExistence type="predicted"/>
<gene>
    <name evidence="1" type="ORF">T265_01695</name>
</gene>
<reference evidence="1 2" key="1">
    <citation type="submission" date="2013-11" db="EMBL/GenBank/DDBJ databases">
        <title>Opisthorchis viverrini - life in the bile duct.</title>
        <authorList>
            <person name="Young N.D."/>
            <person name="Nagarajan N."/>
            <person name="Lin S.J."/>
            <person name="Korhonen P.K."/>
            <person name="Jex A.R."/>
            <person name="Hall R.S."/>
            <person name="Safavi-Hemami H."/>
            <person name="Kaewkong W."/>
            <person name="Bertrand D."/>
            <person name="Gao S."/>
            <person name="Seet Q."/>
            <person name="Wongkham S."/>
            <person name="Teh B.T."/>
            <person name="Wongkham C."/>
            <person name="Intapan P.M."/>
            <person name="Maleewong W."/>
            <person name="Yang X."/>
            <person name="Hu M."/>
            <person name="Wang Z."/>
            <person name="Hofmann A."/>
            <person name="Sternberg P.W."/>
            <person name="Tan P."/>
            <person name="Wang J."/>
            <person name="Gasser R.B."/>
        </authorList>
    </citation>
    <scope>NUCLEOTIDE SEQUENCE [LARGE SCALE GENOMIC DNA]</scope>
</reference>
<organism evidence="1 2">
    <name type="scientific">Opisthorchis viverrini</name>
    <name type="common">Southeast Asian liver fluke</name>
    <dbReference type="NCBI Taxonomy" id="6198"/>
    <lineage>
        <taxon>Eukaryota</taxon>
        <taxon>Metazoa</taxon>
        <taxon>Spiralia</taxon>
        <taxon>Lophotrochozoa</taxon>
        <taxon>Platyhelminthes</taxon>
        <taxon>Trematoda</taxon>
        <taxon>Digenea</taxon>
        <taxon>Opisthorchiida</taxon>
        <taxon>Opisthorchiata</taxon>
        <taxon>Opisthorchiidae</taxon>
        <taxon>Opisthorchis</taxon>
    </lineage>
</organism>
<evidence type="ECO:0000313" key="1">
    <source>
        <dbReference type="EMBL" id="KER32270.1"/>
    </source>
</evidence>
<dbReference type="RefSeq" id="XP_009164025.1">
    <property type="nucleotide sequence ID" value="XM_009165761.1"/>
</dbReference>
<dbReference type="GeneID" id="20315883"/>
<dbReference type="CTD" id="20315883"/>
<dbReference type="AlphaFoldDB" id="A0A075A971"/>
<dbReference type="KEGG" id="ovi:T265_01695"/>
<accession>A0A075A971</accession>
<evidence type="ECO:0000313" key="2">
    <source>
        <dbReference type="Proteomes" id="UP000054324"/>
    </source>
</evidence>
<dbReference type="Proteomes" id="UP000054324">
    <property type="component" value="Unassembled WGS sequence"/>
</dbReference>
<protein>
    <submittedName>
        <fullName evidence="1">Uncharacterized protein</fullName>
    </submittedName>
</protein>
<dbReference type="EMBL" id="KL596636">
    <property type="protein sequence ID" value="KER32270.1"/>
    <property type="molecule type" value="Genomic_DNA"/>
</dbReference>
<name>A0A075A971_OPIVI</name>
<keyword evidence="2" id="KW-1185">Reference proteome</keyword>
<sequence>MGETGGEIRVTRDAIRIRSKKDLTGCPAIDRCQSRMAYRNCILYGANQCSKPQDKPHTANHSLIGLNEKSVTGTANRPSEGLKQPKLYAPVVRSSLPNDLKLTGFLNQFNQSITYKPCTIGTLVPAAKVLIPGKRETGIYNQALEAKACSVFSETGQLRVEGDDFGARAPLTV</sequence>